<protein>
    <recommendedName>
        <fullName evidence="4">Reverse transcriptase</fullName>
    </recommendedName>
</protein>
<evidence type="ECO:0008006" key="4">
    <source>
        <dbReference type="Google" id="ProtNLM"/>
    </source>
</evidence>
<gene>
    <name evidence="2" type="ORF">Ddye_005873</name>
</gene>
<evidence type="ECO:0000313" key="3">
    <source>
        <dbReference type="Proteomes" id="UP001280121"/>
    </source>
</evidence>
<feature type="compositionally biased region" description="Basic and acidic residues" evidence="1">
    <location>
        <begin position="48"/>
        <end position="57"/>
    </location>
</feature>
<dbReference type="SUPFAM" id="SSF56219">
    <property type="entry name" value="DNase I-like"/>
    <property type="match status" value="1"/>
</dbReference>
<accession>A0AAD9XGY2</accession>
<comment type="caution">
    <text evidence="2">The sequence shown here is derived from an EMBL/GenBank/DDBJ whole genome shotgun (WGS) entry which is preliminary data.</text>
</comment>
<dbReference type="InterPro" id="IPR036691">
    <property type="entry name" value="Endo/exonu/phosph_ase_sf"/>
</dbReference>
<reference evidence="2" key="1">
    <citation type="journal article" date="2023" name="Plant J.">
        <title>Genome sequences and population genomics provide insights into the demographic history, inbreeding, and mutation load of two 'living fossil' tree species of Dipteronia.</title>
        <authorList>
            <person name="Feng Y."/>
            <person name="Comes H.P."/>
            <person name="Chen J."/>
            <person name="Zhu S."/>
            <person name="Lu R."/>
            <person name="Zhang X."/>
            <person name="Li P."/>
            <person name="Qiu J."/>
            <person name="Olsen K.M."/>
            <person name="Qiu Y."/>
        </authorList>
    </citation>
    <scope>NUCLEOTIDE SEQUENCE</scope>
    <source>
        <strain evidence="2">KIB01</strain>
    </source>
</reference>
<evidence type="ECO:0000256" key="1">
    <source>
        <dbReference type="SAM" id="MobiDB-lite"/>
    </source>
</evidence>
<dbReference type="PANTHER" id="PTHR33710:SF71">
    <property type="entry name" value="ENDONUCLEASE_EXONUCLEASE_PHOSPHATASE DOMAIN-CONTAINING PROTEIN"/>
    <property type="match status" value="1"/>
</dbReference>
<feature type="region of interest" description="Disordered" evidence="1">
    <location>
        <begin position="1"/>
        <end position="57"/>
    </location>
</feature>
<dbReference type="EMBL" id="JANJYI010000002">
    <property type="protein sequence ID" value="KAK2659340.1"/>
    <property type="molecule type" value="Genomic_DNA"/>
</dbReference>
<dbReference type="Gene3D" id="3.60.10.10">
    <property type="entry name" value="Endonuclease/exonuclease/phosphatase"/>
    <property type="match status" value="1"/>
</dbReference>
<keyword evidence="3" id="KW-1185">Reference proteome</keyword>
<dbReference type="Proteomes" id="UP001280121">
    <property type="component" value="Unassembled WGS sequence"/>
</dbReference>
<organism evidence="2 3">
    <name type="scientific">Dipteronia dyeriana</name>
    <dbReference type="NCBI Taxonomy" id="168575"/>
    <lineage>
        <taxon>Eukaryota</taxon>
        <taxon>Viridiplantae</taxon>
        <taxon>Streptophyta</taxon>
        <taxon>Embryophyta</taxon>
        <taxon>Tracheophyta</taxon>
        <taxon>Spermatophyta</taxon>
        <taxon>Magnoliopsida</taxon>
        <taxon>eudicotyledons</taxon>
        <taxon>Gunneridae</taxon>
        <taxon>Pentapetalae</taxon>
        <taxon>rosids</taxon>
        <taxon>malvids</taxon>
        <taxon>Sapindales</taxon>
        <taxon>Sapindaceae</taxon>
        <taxon>Hippocastanoideae</taxon>
        <taxon>Acereae</taxon>
        <taxon>Dipteronia</taxon>
    </lineage>
</organism>
<sequence>MSAEENRLTSKEDQLETEKDLGGGFLGTIMDSQREKSGEEVQNLNLSSDKDFGRNYGNHAKDQRDIIDFSNGVDLIYMEGERSRVVNDDLRLNNDGLGPIANSEVESCKSMITDMGIDEPIIEQILSGPRVDSVGNELYITSNPTMGGGIDEISLVKDNIVPLVIDDEVHKKKETIGKQLWKKAARSNATVEGNLALAVTGLKRKNFMVEDGFNDGTKKPKTDPSESETKANHQQMELVRVHLGFAGKLVVDKIGKGGGLCMFWSAQVSIILLPYSRFHIDVKVLFHDSKVWRLTGFYGNSEPSLRHNACRLLQRLKSMSSMSWLCFGDFNEILAESDKYGGVPYPQHLMDKFREALDDYKLGDLGFSGPCFTWLNKRIEGLVMERLDREVCSFSWKQLFLHSKVSNLEFWSSDHHALLIKVTGSPESVCRVYKRRFHFEACWVDDKECRNLITTN</sequence>
<name>A0AAD9XGY2_9ROSI</name>
<proteinExistence type="predicted"/>
<dbReference type="PANTHER" id="PTHR33710">
    <property type="entry name" value="BNAC02G09200D PROTEIN"/>
    <property type="match status" value="1"/>
</dbReference>
<feature type="compositionally biased region" description="Basic and acidic residues" evidence="1">
    <location>
        <begin position="1"/>
        <end position="21"/>
    </location>
</feature>
<dbReference type="AlphaFoldDB" id="A0AAD9XGY2"/>
<evidence type="ECO:0000313" key="2">
    <source>
        <dbReference type="EMBL" id="KAK2659340.1"/>
    </source>
</evidence>